<proteinExistence type="predicted"/>
<protein>
    <submittedName>
        <fullName evidence="2">Uncharacterized protein</fullName>
    </submittedName>
</protein>
<dbReference type="KEGG" id="sphu:SPPYR_0728"/>
<feature type="region of interest" description="Disordered" evidence="1">
    <location>
        <begin position="102"/>
        <end position="139"/>
    </location>
</feature>
<evidence type="ECO:0000256" key="1">
    <source>
        <dbReference type="SAM" id="MobiDB-lite"/>
    </source>
</evidence>
<name>A0A1Y5PP95_9SPHN</name>
<evidence type="ECO:0000313" key="2">
    <source>
        <dbReference type="EMBL" id="SBV31848.1"/>
    </source>
</evidence>
<accession>A0A1Y5PP95</accession>
<dbReference type="AlphaFoldDB" id="A0A1Y5PP95"/>
<gene>
    <name evidence="2" type="ORF">SPPYR_0728</name>
</gene>
<feature type="compositionally biased region" description="Basic and acidic residues" evidence="1">
    <location>
        <begin position="102"/>
        <end position="125"/>
    </location>
</feature>
<organism evidence="2">
    <name type="scientific">uncultured Sphingopyxis sp</name>
    <dbReference type="NCBI Taxonomy" id="310581"/>
    <lineage>
        <taxon>Bacteria</taxon>
        <taxon>Pseudomonadati</taxon>
        <taxon>Pseudomonadota</taxon>
        <taxon>Alphaproteobacteria</taxon>
        <taxon>Sphingomonadales</taxon>
        <taxon>Sphingomonadaceae</taxon>
        <taxon>Sphingopyxis</taxon>
        <taxon>environmental samples</taxon>
    </lineage>
</organism>
<dbReference type="EMBL" id="LT598653">
    <property type="protein sequence ID" value="SBV31848.1"/>
    <property type="molecule type" value="Genomic_DNA"/>
</dbReference>
<reference evidence="2" key="1">
    <citation type="submission" date="2016-03" db="EMBL/GenBank/DDBJ databases">
        <authorList>
            <person name="Ploux O."/>
        </authorList>
    </citation>
    <scope>NUCLEOTIDE SEQUENCE</scope>
    <source>
        <strain evidence="2">UC10</strain>
    </source>
</reference>
<sequence>MGIWPRRHWWIVCFEAHPSTMQPFRMPRLSISMLAITHLDVLEPVALLFERLIAALCVALIMFYAATLPAKATDQLQHSPALMVPHEHGGLDSFTVDTVHESDNDHVDRHDNAPDDESQPRDHVAGGHHHHGDSGPNLLVPGTAGTAAVLLSSGLHGLRKDRQIAGLRPVGPERPPRSLSLMI</sequence>